<evidence type="ECO:0000256" key="1">
    <source>
        <dbReference type="ARBA" id="ARBA00004141"/>
    </source>
</evidence>
<dbReference type="Pfam" id="PF13813">
    <property type="entry name" value="MBOAT_2"/>
    <property type="match status" value="1"/>
</dbReference>
<evidence type="ECO:0000256" key="4">
    <source>
        <dbReference type="ARBA" id="ARBA00022679"/>
    </source>
</evidence>
<dbReference type="GO" id="GO:0016020">
    <property type="term" value="C:membrane"/>
    <property type="evidence" value="ECO:0007669"/>
    <property type="project" value="UniProtKB-SubCell"/>
</dbReference>
<keyword evidence="4" id="KW-0808">Transferase</keyword>
<feature type="transmembrane region" description="Helical" evidence="9">
    <location>
        <begin position="68"/>
        <end position="88"/>
    </location>
</feature>
<dbReference type="InterPro" id="IPR044851">
    <property type="entry name" value="Wax_synthase"/>
</dbReference>
<dbReference type="PANTHER" id="PTHR31595:SF57">
    <property type="entry name" value="OS04G0481900 PROTEIN"/>
    <property type="match status" value="1"/>
</dbReference>
<feature type="region of interest" description="Disordered" evidence="8">
    <location>
        <begin position="137"/>
        <end position="235"/>
    </location>
</feature>
<protein>
    <recommendedName>
        <fullName evidence="10">Wax synthase domain-containing protein</fullName>
    </recommendedName>
</protein>
<comment type="pathway">
    <text evidence="2">Secondary metabolite biosynthesis.</text>
</comment>
<evidence type="ECO:0000256" key="9">
    <source>
        <dbReference type="SAM" id="Phobius"/>
    </source>
</evidence>
<evidence type="ECO:0000259" key="10">
    <source>
        <dbReference type="Pfam" id="PF13813"/>
    </source>
</evidence>
<keyword evidence="7 9" id="KW-0472">Membrane</keyword>
<feature type="compositionally biased region" description="Basic and acidic residues" evidence="8">
    <location>
        <begin position="161"/>
        <end position="173"/>
    </location>
</feature>
<dbReference type="AlphaFoldDB" id="A0AAN8EGE0"/>
<dbReference type="PANTHER" id="PTHR31595">
    <property type="entry name" value="LONG-CHAIN-ALCOHOL O-FATTY-ACYLTRANSFERASE 3-RELATED"/>
    <property type="match status" value="1"/>
</dbReference>
<dbReference type="InterPro" id="IPR032805">
    <property type="entry name" value="Wax_synthase_dom"/>
</dbReference>
<evidence type="ECO:0000313" key="11">
    <source>
        <dbReference type="EMBL" id="KAK5950157.1"/>
    </source>
</evidence>
<name>A0AAN8EGE0_9EURO</name>
<gene>
    <name evidence="11" type="ORF">OHC33_008872</name>
</gene>
<comment type="similarity">
    <text evidence="3">Belongs to the wax synthase family.</text>
</comment>
<evidence type="ECO:0000256" key="3">
    <source>
        <dbReference type="ARBA" id="ARBA00007282"/>
    </source>
</evidence>
<comment type="subcellular location">
    <subcellularLocation>
        <location evidence="1">Membrane</location>
        <topology evidence="1">Multi-pass membrane protein</topology>
    </subcellularLocation>
</comment>
<dbReference type="GO" id="GO:0006629">
    <property type="term" value="P:lipid metabolic process"/>
    <property type="evidence" value="ECO:0007669"/>
    <property type="project" value="InterPro"/>
</dbReference>
<feature type="transmembrane region" description="Helical" evidence="9">
    <location>
        <begin position="100"/>
        <end position="121"/>
    </location>
</feature>
<evidence type="ECO:0000256" key="5">
    <source>
        <dbReference type="ARBA" id="ARBA00022692"/>
    </source>
</evidence>
<comment type="caution">
    <text evidence="11">The sequence shown here is derived from an EMBL/GenBank/DDBJ whole genome shotgun (WGS) entry which is preliminary data.</text>
</comment>
<dbReference type="Proteomes" id="UP001316803">
    <property type="component" value="Unassembled WGS sequence"/>
</dbReference>
<evidence type="ECO:0000256" key="2">
    <source>
        <dbReference type="ARBA" id="ARBA00005179"/>
    </source>
</evidence>
<dbReference type="GO" id="GO:0008374">
    <property type="term" value="F:O-acyltransferase activity"/>
    <property type="evidence" value="ECO:0007669"/>
    <property type="project" value="InterPro"/>
</dbReference>
<feature type="transmembrane region" description="Helical" evidence="9">
    <location>
        <begin position="501"/>
        <end position="520"/>
    </location>
</feature>
<feature type="domain" description="Wax synthase" evidence="10">
    <location>
        <begin position="415"/>
        <end position="505"/>
    </location>
</feature>
<keyword evidence="12" id="KW-1185">Reference proteome</keyword>
<evidence type="ECO:0000256" key="7">
    <source>
        <dbReference type="ARBA" id="ARBA00023136"/>
    </source>
</evidence>
<keyword evidence="6 9" id="KW-1133">Transmembrane helix</keyword>
<evidence type="ECO:0000256" key="6">
    <source>
        <dbReference type="ARBA" id="ARBA00022989"/>
    </source>
</evidence>
<feature type="compositionally biased region" description="Polar residues" evidence="8">
    <location>
        <begin position="198"/>
        <end position="235"/>
    </location>
</feature>
<feature type="transmembrane region" description="Helical" evidence="9">
    <location>
        <begin position="38"/>
        <end position="56"/>
    </location>
</feature>
<organism evidence="11 12">
    <name type="scientific">Knufia fluminis</name>
    <dbReference type="NCBI Taxonomy" id="191047"/>
    <lineage>
        <taxon>Eukaryota</taxon>
        <taxon>Fungi</taxon>
        <taxon>Dikarya</taxon>
        <taxon>Ascomycota</taxon>
        <taxon>Pezizomycotina</taxon>
        <taxon>Eurotiomycetes</taxon>
        <taxon>Chaetothyriomycetidae</taxon>
        <taxon>Chaetothyriales</taxon>
        <taxon>Trichomeriaceae</taxon>
        <taxon>Knufia</taxon>
    </lineage>
</organism>
<dbReference type="EMBL" id="JAKLMC020000029">
    <property type="protein sequence ID" value="KAK5950157.1"/>
    <property type="molecule type" value="Genomic_DNA"/>
</dbReference>
<feature type="transmembrane region" description="Helical" evidence="9">
    <location>
        <begin position="375"/>
        <end position="400"/>
    </location>
</feature>
<accession>A0AAN8EGE0</accession>
<reference evidence="11 12" key="1">
    <citation type="submission" date="2022-12" db="EMBL/GenBank/DDBJ databases">
        <title>Genomic features and morphological characterization of a novel Knufia sp. strain isolated from spacecraft assembly facility.</title>
        <authorList>
            <person name="Teixeira M."/>
            <person name="Chander A.M."/>
            <person name="Stajich J.E."/>
            <person name="Venkateswaran K."/>
        </authorList>
    </citation>
    <scope>NUCLEOTIDE SEQUENCE [LARGE SCALE GENOMIC DNA]</scope>
    <source>
        <strain evidence="11 12">FJI-L2-BK-P2</strain>
    </source>
</reference>
<evidence type="ECO:0000256" key="8">
    <source>
        <dbReference type="SAM" id="MobiDB-lite"/>
    </source>
</evidence>
<feature type="transmembrane region" description="Helical" evidence="9">
    <location>
        <begin position="467"/>
        <end position="489"/>
    </location>
</feature>
<keyword evidence="5 9" id="KW-0812">Transmembrane</keyword>
<sequence length="571" mass="64008">MFDTTSLLLTQFSEQFTTSQPRPSLHPVPGTKPLTVEAAVLPPLLYYVALLFLPPVETPGLNTTVVKLLRNTLALVAGFLFFRLPLVYHVPQSIGLTYQLGLVGLYGGLRVLDAFISAWWFGQIPKRVTYFHHARPETPNYEHGNGDALQQREWTGGGVKDPYHHSERDNDKKSKSRGTSPVAPRNVKPGTKTDAINGGSNVSDDSSAPRATSTAVNTSQSTLNPTGPRSQSTTAETASYYFSKTLTGPKPIPVYETAKTDPSYPTTLLDRASWALELELSMRGQGFTWTTADVRHTRKTWLPTIGNRIHSIFMHVLPIQLGAWYIISTIYTRYLAATLEKDDYNPFATATRASVAYKITRQGELFDSLPIPIQLLLTISLGAFLMSAFSLGHSLFAVMLHPLSPSPLAFFPPLYTTRVWSITSVRTFWSFGWHRLFARLFLVWGVWPGEWLERKLLRKSPNQPADVGKVIGAFGSSALVHAFSVRGVLAGRWSEAAGEMRFFLLNGVAVVVEGVMWRLVRIGRRRMGWREKVWYDVWVGRVWWVCAVVWSGREFARGWVKSGLVREMAFR</sequence>
<evidence type="ECO:0000313" key="12">
    <source>
        <dbReference type="Proteomes" id="UP001316803"/>
    </source>
</evidence>
<proteinExistence type="inferred from homology"/>